<proteinExistence type="predicted"/>
<organism evidence="1 2">
    <name type="scientific">Lasiodiplodia theobromae</name>
    <dbReference type="NCBI Taxonomy" id="45133"/>
    <lineage>
        <taxon>Eukaryota</taxon>
        <taxon>Fungi</taxon>
        <taxon>Dikarya</taxon>
        <taxon>Ascomycota</taxon>
        <taxon>Pezizomycotina</taxon>
        <taxon>Dothideomycetes</taxon>
        <taxon>Dothideomycetes incertae sedis</taxon>
        <taxon>Botryosphaeriales</taxon>
        <taxon>Botryosphaeriaceae</taxon>
        <taxon>Lasiodiplodia</taxon>
    </lineage>
</organism>
<gene>
    <name evidence="1" type="ORF">DBV05_g7996</name>
</gene>
<dbReference type="PANTHER" id="PTHR33112:SF16">
    <property type="entry name" value="HETEROKARYON INCOMPATIBILITY DOMAIN-CONTAINING PROTEIN"/>
    <property type="match status" value="1"/>
</dbReference>
<comment type="caution">
    <text evidence="1">The sequence shown here is derived from an EMBL/GenBank/DDBJ whole genome shotgun (WGS) entry which is preliminary data.</text>
</comment>
<protein>
    <submittedName>
        <fullName evidence="1">Uncharacterized protein</fullName>
    </submittedName>
</protein>
<name>A0A5N5D6S2_9PEZI</name>
<evidence type="ECO:0000313" key="1">
    <source>
        <dbReference type="EMBL" id="KAB2573321.1"/>
    </source>
</evidence>
<sequence>MSPRKLKFGSRSVQFECYGRQFVERAQGRGIPGTDVLQNHLWVQFMDKRGNARDIIGRYWTGSQYQVSHRSFTNPTDRLPAISSFAEFVAKKIDDVKKIKKTEDVNETEDHKEIGDDYIVGLFRPDLHRGLTWNKKKENKVNGFQDHVQKSFFGLGKHYVAPSWSWISTPSSTYSWHASTVATITEADCDIKAEIQLEREDNPFGRVKSGHIVLTSKAYHSESMQLYMQEEKLKLKDNAGFEADVDLDWALQLGPDEDLLISDCHWDETHPLWKSQGPLSGMHLVPLIQEEDGSETIGLIIVPFPNQKDEFYMRAGIFTSKGTWNLSEDCPRKSLRVF</sequence>
<accession>A0A5N5D6S2</accession>
<dbReference type="PANTHER" id="PTHR33112">
    <property type="entry name" value="DOMAIN PROTEIN, PUTATIVE-RELATED"/>
    <property type="match status" value="1"/>
</dbReference>
<dbReference type="AlphaFoldDB" id="A0A5N5D6S2"/>
<dbReference type="Proteomes" id="UP000325902">
    <property type="component" value="Unassembled WGS sequence"/>
</dbReference>
<keyword evidence="2" id="KW-1185">Reference proteome</keyword>
<dbReference type="EMBL" id="VCHE01000061">
    <property type="protein sequence ID" value="KAB2573321.1"/>
    <property type="molecule type" value="Genomic_DNA"/>
</dbReference>
<dbReference type="OrthoDB" id="10512328at2759"/>
<reference evidence="1 2" key="1">
    <citation type="journal article" date="2019" name="Sci. Rep.">
        <title>A multi-omics analysis of the grapevine pathogen Lasiodiplodia theobromae reveals that temperature affects the expression of virulence- and pathogenicity-related genes.</title>
        <authorList>
            <person name="Felix C."/>
            <person name="Meneses R."/>
            <person name="Goncalves M.F.M."/>
            <person name="Tilleman L."/>
            <person name="Duarte A.S."/>
            <person name="Jorrin-Novo J.V."/>
            <person name="Van de Peer Y."/>
            <person name="Deforce D."/>
            <person name="Van Nieuwerburgh F."/>
            <person name="Esteves A.C."/>
            <person name="Alves A."/>
        </authorList>
    </citation>
    <scope>NUCLEOTIDE SEQUENCE [LARGE SCALE GENOMIC DNA]</scope>
    <source>
        <strain evidence="1 2">LA-SOL3</strain>
    </source>
</reference>
<evidence type="ECO:0000313" key="2">
    <source>
        <dbReference type="Proteomes" id="UP000325902"/>
    </source>
</evidence>